<dbReference type="AlphaFoldDB" id="A0A2K8KW85"/>
<dbReference type="Pfam" id="PF08349">
    <property type="entry name" value="DUF1722"/>
    <property type="match status" value="1"/>
</dbReference>
<sequence length="346" mass="39241">MVVSFDSRVKSENSKLEPAIIRVLKRGVDSMGIKPKVVVSRCLGFEACRYNAQSIQDDFVNRIKPFVELTTICPEADIGLGTPRQPVRLVQIQGQVRMIQPATDNDVTDAMHDYISEQLPKFSNVDGVIMKGRSPSCGPSVVKVYCGSQKGSSAIKGVGLVAQAVNEKLPFIAMEDEGRLKNFHIREAFLMRLYALARLRELLAAPSIKALTEFHARHKLLLMCYHQENMRLCGRIASNGDKESLSIVMHKYAENFRKALQREPSQKNIINALYHGYGWISDELKTEEKKMFIDAIEEYRDDRITLATLQHLLKSYVIRFEHAYLGSQYFLDPYPRELCDLSNSGH</sequence>
<feature type="domain" description="DUF1722" evidence="1">
    <location>
        <begin position="219"/>
        <end position="335"/>
    </location>
</feature>
<reference evidence="2 3" key="1">
    <citation type="submission" date="2016-12" db="EMBL/GenBank/DDBJ databases">
        <title>Isolation and genomic insights into novel planktonic Zetaproteobacteria from stratified waters of the Chesapeake Bay.</title>
        <authorList>
            <person name="McAllister S.M."/>
            <person name="Kato S."/>
            <person name="Chan C.S."/>
            <person name="Chiu B.K."/>
            <person name="Field E.K."/>
        </authorList>
    </citation>
    <scope>NUCLEOTIDE SEQUENCE [LARGE SCALE GENOMIC DNA]</scope>
    <source>
        <strain evidence="2 3">CP-5</strain>
    </source>
</reference>
<evidence type="ECO:0000313" key="2">
    <source>
        <dbReference type="EMBL" id="ATX79117.1"/>
    </source>
</evidence>
<dbReference type="Pfam" id="PF04463">
    <property type="entry name" value="2-thiour_desulf"/>
    <property type="match status" value="1"/>
</dbReference>
<dbReference type="PANTHER" id="PTHR30087">
    <property type="entry name" value="INNER MEMBRANE PROTEIN"/>
    <property type="match status" value="1"/>
</dbReference>
<name>A0A2K8KW85_MARES</name>
<evidence type="ECO:0000259" key="1">
    <source>
        <dbReference type="Pfam" id="PF08349"/>
    </source>
</evidence>
<accession>A0A2K8KW85</accession>
<dbReference type="Proteomes" id="UP000231701">
    <property type="component" value="Chromosome"/>
</dbReference>
<proteinExistence type="predicted"/>
<organism evidence="2 3">
    <name type="scientific">Mariprofundus aestuarium</name>
    <dbReference type="NCBI Taxonomy" id="1921086"/>
    <lineage>
        <taxon>Bacteria</taxon>
        <taxon>Pseudomonadati</taxon>
        <taxon>Pseudomonadota</taxon>
        <taxon>Candidatius Mariprofundia</taxon>
        <taxon>Mariprofundales</taxon>
        <taxon>Mariprofundaceae</taxon>
        <taxon>Mariprofundus</taxon>
    </lineage>
</organism>
<keyword evidence="3" id="KW-1185">Reference proteome</keyword>
<evidence type="ECO:0000313" key="3">
    <source>
        <dbReference type="Proteomes" id="UP000231701"/>
    </source>
</evidence>
<dbReference type="InterPro" id="IPR013560">
    <property type="entry name" value="DUF1722"/>
</dbReference>
<dbReference type="PANTHER" id="PTHR30087:SF0">
    <property type="entry name" value="INNER MEMBRANE PROTEIN"/>
    <property type="match status" value="1"/>
</dbReference>
<gene>
    <name evidence="2" type="ORF">Ga0123461_0691</name>
</gene>
<dbReference type="KEGG" id="maes:Ga0123461_0691"/>
<protein>
    <submittedName>
        <fullName evidence="2">Uncharacterized conserved protein YbgA, DUF1722 family</fullName>
    </submittedName>
</protein>
<dbReference type="InterPro" id="IPR007553">
    <property type="entry name" value="2-thiour_desulf"/>
</dbReference>
<dbReference type="EMBL" id="CP018799">
    <property type="protein sequence ID" value="ATX79117.1"/>
    <property type="molecule type" value="Genomic_DNA"/>
</dbReference>